<keyword evidence="3" id="KW-1185">Reference proteome</keyword>
<keyword evidence="1" id="KW-1133">Transmembrane helix</keyword>
<feature type="transmembrane region" description="Helical" evidence="1">
    <location>
        <begin position="722"/>
        <end position="741"/>
    </location>
</feature>
<comment type="caution">
    <text evidence="2">The sequence shown here is derived from an EMBL/GenBank/DDBJ whole genome shotgun (WGS) entry which is preliminary data.</text>
</comment>
<dbReference type="SUPFAM" id="SSF82171">
    <property type="entry name" value="DPP6 N-terminal domain-like"/>
    <property type="match status" value="1"/>
</dbReference>
<gene>
    <name evidence="2" type="ORF">C2G38_2253262</name>
</gene>
<keyword evidence="1" id="KW-0812">Transmembrane</keyword>
<name>A0A397UGT7_9GLOM</name>
<proteinExistence type="predicted"/>
<keyword evidence="1" id="KW-0472">Membrane</keyword>
<dbReference type="Proteomes" id="UP000266673">
    <property type="component" value="Unassembled WGS sequence"/>
</dbReference>
<dbReference type="STRING" id="44941.A0A397UGT7"/>
<dbReference type="OrthoDB" id="2413930at2759"/>
<organism evidence="2 3">
    <name type="scientific">Gigaspora rosea</name>
    <dbReference type="NCBI Taxonomy" id="44941"/>
    <lineage>
        <taxon>Eukaryota</taxon>
        <taxon>Fungi</taxon>
        <taxon>Fungi incertae sedis</taxon>
        <taxon>Mucoromycota</taxon>
        <taxon>Glomeromycotina</taxon>
        <taxon>Glomeromycetes</taxon>
        <taxon>Diversisporales</taxon>
        <taxon>Gigasporaceae</taxon>
        <taxon>Gigaspora</taxon>
    </lineage>
</organism>
<sequence>MTSNSENSQVELQIEEPLDKNKQIEEPLDKNKKILEIVCSPNLKHVATLDEVINVNNINIWSINSYEGLLTHVKKIRIDNVRAKKNGERIFAISNNQCVSISLNRSDPYNFRKDNSNAWFCKSMIELKYFKKIYITSKGKLIIFNDTIYEITMWDIENLTIKTRILVDWNYIPESIKISNDEELLLVCARNEEIKKTRFYSFSIETGINYAFFETQMVIDRFHLIASSKAERLLYIGGEQDKQYNLMDPYSLTNPIDANDLFEKIEENFNQIQEPYIIRSDKIIYFIDGKMSIKKLVPDNSDDWIKCLREELRDDNSITTPSKKTIDIITEIIQKSNYEPERKEFVGKFLKWKLEPDDNSVLLTVVDYNFRRKKWNNTKKQLDILPSLKNVNSKDYILHCEILDNDDLITITRIGVIIWTYRLSKIKMHYYWSDCNDRLDDFVFEKIKLKILIENLTSGRILPDSSYETICKNLDIKFGDKELFNEFLDDNIKEDFYLICYGKFIMETLILLKDEKMIRCLGVSCMDKFVQEKNHVISKISLLGIIFEKFKELSENHPAFIASILSLIGFVVTSNNVKNSFSSHISAYGGYYHLSITSFQDILFSNFWNRWISFQEAFQNWFQNFQKNHPRFRDLIVKHVIEFYNYVVDFYYVNHNTTILAIPLPNFVSYPKKYNYLKELFYPEPNLFSHSKKFEKIDEEFYRYLNGEALLEFKWNTYGRKYYFLIWATYTIFLGSFIIVSSFSDNISWFCQQIFLYTDIVLGFWHLFVEFRQFLIYSPMNYLLNLAATLSTIATSIYWLKNGSAPTWPSPFQLYFLK</sequence>
<dbReference type="EMBL" id="QKWP01001828">
    <property type="protein sequence ID" value="RIB06366.1"/>
    <property type="molecule type" value="Genomic_DNA"/>
</dbReference>
<feature type="transmembrane region" description="Helical" evidence="1">
    <location>
        <begin position="747"/>
        <end position="768"/>
    </location>
</feature>
<dbReference type="AlphaFoldDB" id="A0A397UGT7"/>
<evidence type="ECO:0000256" key="1">
    <source>
        <dbReference type="SAM" id="Phobius"/>
    </source>
</evidence>
<feature type="transmembrane region" description="Helical" evidence="1">
    <location>
        <begin position="780"/>
        <end position="800"/>
    </location>
</feature>
<evidence type="ECO:0000313" key="3">
    <source>
        <dbReference type="Proteomes" id="UP000266673"/>
    </source>
</evidence>
<accession>A0A397UGT7</accession>
<feature type="transmembrane region" description="Helical" evidence="1">
    <location>
        <begin position="559"/>
        <end position="577"/>
    </location>
</feature>
<evidence type="ECO:0008006" key="4">
    <source>
        <dbReference type="Google" id="ProtNLM"/>
    </source>
</evidence>
<reference evidence="2 3" key="1">
    <citation type="submission" date="2018-06" db="EMBL/GenBank/DDBJ databases">
        <title>Comparative genomics reveals the genomic features of Rhizophagus irregularis, R. cerebriforme, R. diaphanum and Gigaspora rosea, and their symbiotic lifestyle signature.</title>
        <authorList>
            <person name="Morin E."/>
            <person name="San Clemente H."/>
            <person name="Chen E.C.H."/>
            <person name="De La Providencia I."/>
            <person name="Hainaut M."/>
            <person name="Kuo A."/>
            <person name="Kohler A."/>
            <person name="Murat C."/>
            <person name="Tang N."/>
            <person name="Roy S."/>
            <person name="Loubradou J."/>
            <person name="Henrissat B."/>
            <person name="Grigoriev I.V."/>
            <person name="Corradi N."/>
            <person name="Roux C."/>
            <person name="Martin F.M."/>
        </authorList>
    </citation>
    <scope>NUCLEOTIDE SEQUENCE [LARGE SCALE GENOMIC DNA]</scope>
    <source>
        <strain evidence="2 3">DAOM 194757</strain>
    </source>
</reference>
<protein>
    <recommendedName>
        <fullName evidence="4">Ion transport domain-containing protein</fullName>
    </recommendedName>
</protein>
<evidence type="ECO:0000313" key="2">
    <source>
        <dbReference type="EMBL" id="RIB06366.1"/>
    </source>
</evidence>